<dbReference type="Pfam" id="PF01012">
    <property type="entry name" value="ETF"/>
    <property type="match status" value="1"/>
</dbReference>
<dbReference type="GO" id="GO:0050660">
    <property type="term" value="F:flavin adenine dinucleotide binding"/>
    <property type="evidence" value="ECO:0007669"/>
    <property type="project" value="InterPro"/>
</dbReference>
<sequence>MSHVYVLVEHDAGQLNPVTAELITAARPLGVVSAVVVGTPGSAEPLAAELGALGAEQVIDAGAADYDSRLLLPEVDALHALGSANPAPIVISATEYGNEIAGRLAARLASGVLANVIAVNADRTATHLLFGGQLETVAAAGGACPIYTIRAGSVTPVPQAASGAVAPMQLPAATAKDAAVVNFTKAADADRPALSQAKAIVAGGRGVGSEESFGAVVEPLADALSGAVGVTRDVADEGWYDAKYQIGQTGETVSPDLYIGVGVSGAIQHTSGMQSSGTIVAINQDGDEPIFQIADLGVVGDLHEIVPALTEELNSRK</sequence>
<dbReference type="PANTHER" id="PTHR43153">
    <property type="entry name" value="ELECTRON TRANSFER FLAVOPROTEIN ALPHA"/>
    <property type="match status" value="1"/>
</dbReference>
<evidence type="ECO:0000256" key="1">
    <source>
        <dbReference type="ARBA" id="ARBA00005817"/>
    </source>
</evidence>
<dbReference type="PANTHER" id="PTHR43153:SF1">
    <property type="entry name" value="ELECTRON TRANSFER FLAVOPROTEIN SUBUNIT ALPHA, MITOCHONDRIAL"/>
    <property type="match status" value="1"/>
</dbReference>
<dbReference type="InterPro" id="IPR014729">
    <property type="entry name" value="Rossmann-like_a/b/a_fold"/>
</dbReference>
<comment type="similarity">
    <text evidence="1">Belongs to the ETF alpha-subunit/FixB family.</text>
</comment>
<feature type="domain" description="Electron transfer flavoprotein alpha/beta-subunit N-terminal" evidence="5">
    <location>
        <begin position="4"/>
        <end position="185"/>
    </location>
</feature>
<organism evidence="6 7">
    <name type="scientific">Corynebacterium maris DSM 45190</name>
    <dbReference type="NCBI Taxonomy" id="1224163"/>
    <lineage>
        <taxon>Bacteria</taxon>
        <taxon>Bacillati</taxon>
        <taxon>Actinomycetota</taxon>
        <taxon>Actinomycetes</taxon>
        <taxon>Mycobacteriales</taxon>
        <taxon>Corynebacteriaceae</taxon>
        <taxon>Corynebacterium</taxon>
    </lineage>
</organism>
<dbReference type="AlphaFoldDB" id="S5TIC5"/>
<dbReference type="Gene3D" id="3.40.50.620">
    <property type="entry name" value="HUPs"/>
    <property type="match status" value="1"/>
</dbReference>
<dbReference type="SUPFAM" id="SSF52467">
    <property type="entry name" value="DHS-like NAD/FAD-binding domain"/>
    <property type="match status" value="1"/>
</dbReference>
<evidence type="ECO:0000256" key="2">
    <source>
        <dbReference type="ARBA" id="ARBA00011355"/>
    </source>
</evidence>
<keyword evidence="4" id="KW-0274">FAD</keyword>
<keyword evidence="7" id="KW-1185">Reference proteome</keyword>
<feature type="binding site" evidence="4">
    <location>
        <begin position="231"/>
        <end position="232"/>
    </location>
    <ligand>
        <name>FAD</name>
        <dbReference type="ChEBI" id="CHEBI:57692"/>
    </ligand>
</feature>
<dbReference type="EMBL" id="CP003924">
    <property type="protein sequence ID" value="AGS34641.1"/>
    <property type="molecule type" value="Genomic_DNA"/>
</dbReference>
<dbReference type="KEGG" id="cmd:B841_05840"/>
<feature type="binding site" evidence="4">
    <location>
        <begin position="262"/>
        <end position="269"/>
    </location>
    <ligand>
        <name>FAD</name>
        <dbReference type="ChEBI" id="CHEBI:57692"/>
    </ligand>
</feature>
<dbReference type="Gene3D" id="3.40.50.1220">
    <property type="entry name" value="TPP-binding domain"/>
    <property type="match status" value="1"/>
</dbReference>
<dbReference type="SUPFAM" id="SSF52402">
    <property type="entry name" value="Adenine nucleotide alpha hydrolases-like"/>
    <property type="match status" value="1"/>
</dbReference>
<dbReference type="OrthoDB" id="9770286at2"/>
<dbReference type="GO" id="GO:0033539">
    <property type="term" value="P:fatty acid beta-oxidation using acyl-CoA dehydrogenase"/>
    <property type="evidence" value="ECO:0007669"/>
    <property type="project" value="TreeGrafter"/>
</dbReference>
<protein>
    <submittedName>
        <fullName evidence="6">Electron transfer flavoprotein subunit alpha</fullName>
    </submittedName>
</protein>
<dbReference type="InterPro" id="IPR001308">
    <property type="entry name" value="ETF_a/FixB"/>
</dbReference>
<dbReference type="SMART" id="SM00893">
    <property type="entry name" value="ETF"/>
    <property type="match status" value="1"/>
</dbReference>
<proteinExistence type="inferred from homology"/>
<keyword evidence="4" id="KW-0285">Flavoprotein</keyword>
<dbReference type="InterPro" id="IPR014730">
    <property type="entry name" value="ETF_a/b_N"/>
</dbReference>
<dbReference type="GO" id="GO:0009055">
    <property type="term" value="F:electron transfer activity"/>
    <property type="evidence" value="ECO:0007669"/>
    <property type="project" value="InterPro"/>
</dbReference>
<evidence type="ECO:0000256" key="3">
    <source>
        <dbReference type="ARBA" id="ARBA00025649"/>
    </source>
</evidence>
<reference evidence="6 7" key="1">
    <citation type="submission" date="2012-11" db="EMBL/GenBank/DDBJ databases">
        <title>The complete genome sequence of Corynebacterium maris Coryn-1 (=DSM 45190).</title>
        <authorList>
            <person name="Schaffert L."/>
            <person name="Albersmeier A."/>
            <person name="Kalinowski J."/>
            <person name="Ruckert C."/>
        </authorList>
    </citation>
    <scope>NUCLEOTIDE SEQUENCE [LARGE SCALE GENOMIC DNA]</scope>
    <source>
        <strain evidence="7">Coryn-1</strain>
    </source>
</reference>
<dbReference type="PATRIC" id="fig|1224163.3.peg.1171"/>
<dbReference type="STRING" id="1224163.B841_05840"/>
<dbReference type="eggNOG" id="COG2025">
    <property type="taxonomic scope" value="Bacteria"/>
</dbReference>
<name>S5TIC5_9CORY</name>
<evidence type="ECO:0000313" key="6">
    <source>
        <dbReference type="EMBL" id="AGS34641.1"/>
    </source>
</evidence>
<dbReference type="RefSeq" id="WP_020934574.1">
    <property type="nucleotide sequence ID" value="NC_021915.1"/>
</dbReference>
<evidence type="ECO:0000259" key="5">
    <source>
        <dbReference type="SMART" id="SM00893"/>
    </source>
</evidence>
<dbReference type="Pfam" id="PF00766">
    <property type="entry name" value="ETF_alpha"/>
    <property type="match status" value="1"/>
</dbReference>
<feature type="binding site" evidence="4">
    <location>
        <position position="205"/>
    </location>
    <ligand>
        <name>FAD</name>
        <dbReference type="ChEBI" id="CHEBI:57692"/>
    </ligand>
</feature>
<comment type="cofactor">
    <cofactor evidence="4">
        <name>FAD</name>
        <dbReference type="ChEBI" id="CHEBI:57692"/>
    </cofactor>
    <text evidence="4">Binds 1 FAD per dimer.</text>
</comment>
<dbReference type="InterPro" id="IPR014731">
    <property type="entry name" value="ETF_asu_C"/>
</dbReference>
<feature type="binding site" evidence="4">
    <location>
        <position position="283"/>
    </location>
    <ligand>
        <name>FAD</name>
        <dbReference type="ChEBI" id="CHEBI:57692"/>
    </ligand>
</feature>
<accession>S5TIC5</accession>
<dbReference type="Proteomes" id="UP000015388">
    <property type="component" value="Chromosome"/>
</dbReference>
<evidence type="ECO:0000256" key="4">
    <source>
        <dbReference type="PIRSR" id="PIRSR000089-1"/>
    </source>
</evidence>
<comment type="subunit">
    <text evidence="2">Heterodimer of an alpha and a beta subunit.</text>
</comment>
<dbReference type="HOGENOM" id="CLU_034178_0_1_11"/>
<dbReference type="InterPro" id="IPR029035">
    <property type="entry name" value="DHS-like_NAD/FAD-binding_dom"/>
</dbReference>
<dbReference type="PIRSF" id="PIRSF000089">
    <property type="entry name" value="Electra_flavoP_a"/>
    <property type="match status" value="1"/>
</dbReference>
<feature type="binding site" evidence="4">
    <location>
        <begin position="245"/>
        <end position="249"/>
    </location>
    <ligand>
        <name>FAD</name>
        <dbReference type="ChEBI" id="CHEBI:57692"/>
    </ligand>
</feature>
<evidence type="ECO:0000313" key="7">
    <source>
        <dbReference type="Proteomes" id="UP000015388"/>
    </source>
</evidence>
<comment type="function">
    <text evidence="3">The electron transfer flavoprotein serves as a specific electron acceptor for other dehydrogenases. It transfers the electrons to the main respiratory chain via ETF-ubiquinone oxidoreductase (ETF dehydrogenase).</text>
</comment>
<gene>
    <name evidence="6" type="ORF">B841_05840</name>
</gene>